<sequence length="213" mass="25312">MSQRVHKQARGNMKSLVFQNKNQNYNHFHINNVLVQLSSVNPIKLMNITVEFQNLPYQSSLVINKQEKLNQIACQNLRGKQDEQFTYNMCNTTRFSLIFFLIQTKNIILNRKGNVDSRINSLGWVYIQTILFKLLLQLSICLKSRLFWKNRIQENIYFLYINLRLDYFSDTLFNEYKKYFNYKVEYLNAVAFIINENSHIESSGVSVVREVVE</sequence>
<name>A0A8S1VEH9_PAROT</name>
<reference evidence="1" key="1">
    <citation type="submission" date="2021-01" db="EMBL/GenBank/DDBJ databases">
        <authorList>
            <consortium name="Genoscope - CEA"/>
            <person name="William W."/>
        </authorList>
    </citation>
    <scope>NUCLEOTIDE SEQUENCE</scope>
</reference>
<evidence type="ECO:0000313" key="2">
    <source>
        <dbReference type="Proteomes" id="UP000683925"/>
    </source>
</evidence>
<gene>
    <name evidence="1" type="ORF">POCTA_138.1.T0630236</name>
</gene>
<keyword evidence="2" id="KW-1185">Reference proteome</keyword>
<dbReference type="AlphaFoldDB" id="A0A8S1VEH9"/>
<accession>A0A8S1VEH9</accession>
<proteinExistence type="predicted"/>
<dbReference type="EMBL" id="CAJJDP010000062">
    <property type="protein sequence ID" value="CAD8174309.1"/>
    <property type="molecule type" value="Genomic_DNA"/>
</dbReference>
<organism evidence="1 2">
    <name type="scientific">Paramecium octaurelia</name>
    <dbReference type="NCBI Taxonomy" id="43137"/>
    <lineage>
        <taxon>Eukaryota</taxon>
        <taxon>Sar</taxon>
        <taxon>Alveolata</taxon>
        <taxon>Ciliophora</taxon>
        <taxon>Intramacronucleata</taxon>
        <taxon>Oligohymenophorea</taxon>
        <taxon>Peniculida</taxon>
        <taxon>Parameciidae</taxon>
        <taxon>Paramecium</taxon>
    </lineage>
</organism>
<dbReference type="Proteomes" id="UP000683925">
    <property type="component" value="Unassembled WGS sequence"/>
</dbReference>
<evidence type="ECO:0000313" key="1">
    <source>
        <dbReference type="EMBL" id="CAD8174309.1"/>
    </source>
</evidence>
<comment type="caution">
    <text evidence="1">The sequence shown here is derived from an EMBL/GenBank/DDBJ whole genome shotgun (WGS) entry which is preliminary data.</text>
</comment>
<protein>
    <submittedName>
        <fullName evidence="1">Uncharacterized protein</fullName>
    </submittedName>
</protein>